<dbReference type="InterPro" id="IPR050154">
    <property type="entry name" value="UbiB_kinase"/>
</dbReference>
<evidence type="ECO:0000259" key="3">
    <source>
        <dbReference type="Pfam" id="PF03109"/>
    </source>
</evidence>
<proteinExistence type="inferred from homology"/>
<dbReference type="Pfam" id="PF03109">
    <property type="entry name" value="ABC1"/>
    <property type="match status" value="1"/>
</dbReference>
<name>A0A6V2P8T6_9STRA</name>
<dbReference type="PANTHER" id="PTHR10566:SF113">
    <property type="entry name" value="PROTEIN ACTIVITY OF BC1 COMPLEX KINASE 7, CHLOROPLASTIC"/>
    <property type="match status" value="1"/>
</dbReference>
<organism evidence="4">
    <name type="scientific">Ditylum brightwellii</name>
    <dbReference type="NCBI Taxonomy" id="49249"/>
    <lineage>
        <taxon>Eukaryota</taxon>
        <taxon>Sar</taxon>
        <taxon>Stramenopiles</taxon>
        <taxon>Ochrophyta</taxon>
        <taxon>Bacillariophyta</taxon>
        <taxon>Mediophyceae</taxon>
        <taxon>Lithodesmiophycidae</taxon>
        <taxon>Lithodesmiales</taxon>
        <taxon>Lithodesmiaceae</taxon>
        <taxon>Ditylum</taxon>
    </lineage>
</organism>
<dbReference type="InterPro" id="IPR011009">
    <property type="entry name" value="Kinase-like_dom_sf"/>
</dbReference>
<evidence type="ECO:0000313" key="4">
    <source>
        <dbReference type="EMBL" id="CAE4660023.1"/>
    </source>
</evidence>
<dbReference type="SUPFAM" id="SSF56112">
    <property type="entry name" value="Protein kinase-like (PK-like)"/>
    <property type="match status" value="1"/>
</dbReference>
<reference evidence="4" key="1">
    <citation type="submission" date="2021-01" db="EMBL/GenBank/DDBJ databases">
        <authorList>
            <person name="Corre E."/>
            <person name="Pelletier E."/>
            <person name="Niang G."/>
            <person name="Scheremetjew M."/>
            <person name="Finn R."/>
            <person name="Kale V."/>
            <person name="Holt S."/>
            <person name="Cochrane G."/>
            <person name="Meng A."/>
            <person name="Brown T."/>
            <person name="Cohen L."/>
        </authorList>
    </citation>
    <scope>NUCLEOTIDE SEQUENCE</scope>
    <source>
        <strain evidence="4">GSO104</strain>
    </source>
</reference>
<sequence>MKFRSIALSTLFCLHAVEGFSPSSRATVANVGQSSSHSLKTQLYFASQSLERAVQKKQESSILMRATVEEKASSDEAVVSVEKEEKELVVAVEEKKEEDIVVESEEKEEEKVEVTSKETVTEEAPAVEEKKEVSVEEYLPEEKMLKSKEAPAVTEDEIAEAVAAEAASLADALLDDTCEVPDDGEPDALCTDEETRTQARSRLRRIVSRTLGLVRSSNDNDEELGDLTDAEDELGLAVDDVIVVPEGELLEQGWEKRGNSSALRRNAEVWKFALKCVFKALKPRKMRKKGAAEEEIDAAKTEAAIFIRDGLLRLGPTFVKLGQVISTRTDVLPSEYTDVLKTLQDDVPGFSGKRAKEIISREFGKPCDDIFTDFSEEPLAAASLGQVHTATYKGRKVAIKVQRAGLKELFDVDLKNLKKLAELLDKFDPKTDGADRDWVSIYEESERLLYLEIDYINEAENSVRFSRDFVDVPWVRVPEVYRDVSTPRVLTMEFVESFKLTNIARIEQLGLDKKLLAKRTADAFCRQIIETGYFHCDPHPGNLCVDDKGNLVYYDYGMMDELKPNVRSGFRKFCTALFAGGPMINDIDLAKNAKMLVDGVEEAGVLARGADRLAVEKLARFFMRSFKNKQLGKTNDNIKQTIGTDLQTLTENNVFRFPSTFTFIFRSFASIDGIGKGLDADYDIGKLAQPFVETFTETQKGYKSDAEKNFNIFSRATGLNKLDINTAITTPKKIAYIEETLRAMENGSLKVRVRSLENEKALERMVLTQGRMENILLASVLLNVAGIATRPLFTAAGLAGAAVFGLQAFTANSKIKKFDKTQAKFTMTKFDDDDKKEEKKEDKGKK</sequence>
<evidence type="ECO:0000256" key="2">
    <source>
        <dbReference type="SAM" id="SignalP"/>
    </source>
</evidence>
<accession>A0A6V2P8T6</accession>
<keyword evidence="2" id="KW-0732">Signal</keyword>
<dbReference type="CDD" id="cd05121">
    <property type="entry name" value="ABC1_ADCK3-like"/>
    <property type="match status" value="1"/>
</dbReference>
<dbReference type="PANTHER" id="PTHR10566">
    <property type="entry name" value="CHAPERONE-ACTIVITY OF BC1 COMPLEX CABC1 -RELATED"/>
    <property type="match status" value="1"/>
</dbReference>
<comment type="similarity">
    <text evidence="1">Belongs to the protein kinase superfamily. ADCK protein kinase family.</text>
</comment>
<evidence type="ECO:0000256" key="1">
    <source>
        <dbReference type="ARBA" id="ARBA00009670"/>
    </source>
</evidence>
<dbReference type="EMBL" id="HBNS01056501">
    <property type="protein sequence ID" value="CAE4660023.1"/>
    <property type="molecule type" value="Transcribed_RNA"/>
</dbReference>
<feature type="domain" description="ABC1 atypical kinase-like" evidence="3">
    <location>
        <begin position="343"/>
        <end position="578"/>
    </location>
</feature>
<dbReference type="InterPro" id="IPR004147">
    <property type="entry name" value="ABC1_dom"/>
</dbReference>
<gene>
    <name evidence="4" type="ORF">DBRI00130_LOCUS40699</name>
</gene>
<feature type="chain" id="PRO_5030160948" description="ABC1 atypical kinase-like domain-containing protein" evidence="2">
    <location>
        <begin position="20"/>
        <end position="846"/>
    </location>
</feature>
<feature type="signal peptide" evidence="2">
    <location>
        <begin position="1"/>
        <end position="19"/>
    </location>
</feature>
<protein>
    <recommendedName>
        <fullName evidence="3">ABC1 atypical kinase-like domain-containing protein</fullName>
    </recommendedName>
</protein>
<dbReference type="AlphaFoldDB" id="A0A6V2P8T6"/>